<dbReference type="Pfam" id="PF10756">
    <property type="entry name" value="bPH_6"/>
    <property type="match status" value="1"/>
</dbReference>
<keyword evidence="1" id="KW-0812">Transmembrane</keyword>
<dbReference type="EMBL" id="LT629695">
    <property type="protein sequence ID" value="SDH89581.1"/>
    <property type="molecule type" value="Genomic_DNA"/>
</dbReference>
<keyword evidence="4" id="KW-1185">Reference proteome</keyword>
<dbReference type="Proteomes" id="UP000198822">
    <property type="component" value="Chromosome I"/>
</dbReference>
<dbReference type="InterPro" id="IPR019692">
    <property type="entry name" value="CFP-6_PH"/>
</dbReference>
<keyword evidence="1" id="KW-1133">Transmembrane helix</keyword>
<dbReference type="STRING" id="399736.SAMN04489720_2765"/>
<evidence type="ECO:0000259" key="2">
    <source>
        <dbReference type="Pfam" id="PF10756"/>
    </source>
</evidence>
<sequence length="200" mass="21633">MAYSRAVFRSVFGRVMTVVMAVLMAAAVGAIVATNDLWGSVCLVWTPILAAVLTWAIMWRPHVVVDHGGVEVVNLVSTWHVPWGAIQRIDTKWALELTTEQGRVTAFAAPAPSRYGVAKVTRDDIRLARESSLVGDSIRPGDSVESISGAAAHVTRTHWEELRDAGELAEGERATRTWHPRIIAALAGLGVLALVGQLLH</sequence>
<evidence type="ECO:0000313" key="3">
    <source>
        <dbReference type="EMBL" id="SDH89581.1"/>
    </source>
</evidence>
<feature type="transmembrane region" description="Helical" evidence="1">
    <location>
        <begin position="182"/>
        <end position="199"/>
    </location>
</feature>
<feature type="transmembrane region" description="Helical" evidence="1">
    <location>
        <begin position="12"/>
        <end position="32"/>
    </location>
</feature>
<accession>A0A1G8G5M6</accession>
<reference evidence="4" key="1">
    <citation type="submission" date="2016-10" db="EMBL/GenBank/DDBJ databases">
        <authorList>
            <person name="Varghese N."/>
            <person name="Submissions S."/>
        </authorList>
    </citation>
    <scope>NUCLEOTIDE SEQUENCE [LARGE SCALE GENOMIC DNA]</scope>
    <source>
        <strain evidence="4">DSM 22002</strain>
    </source>
</reference>
<dbReference type="RefSeq" id="WP_157674852.1">
    <property type="nucleotide sequence ID" value="NZ_LT629695.1"/>
</dbReference>
<evidence type="ECO:0000256" key="1">
    <source>
        <dbReference type="SAM" id="Phobius"/>
    </source>
</evidence>
<protein>
    <submittedName>
        <fullName evidence="3">PH domain-containing protein</fullName>
    </submittedName>
</protein>
<proteinExistence type="predicted"/>
<name>A0A1G8G5M6_9MICO</name>
<feature type="transmembrane region" description="Helical" evidence="1">
    <location>
        <begin position="38"/>
        <end position="58"/>
    </location>
</feature>
<keyword evidence="1" id="KW-0472">Membrane</keyword>
<dbReference type="OrthoDB" id="5148800at2"/>
<feature type="domain" description="Low molecular weight protein antigen 6 PH" evidence="2">
    <location>
        <begin position="60"/>
        <end position="97"/>
    </location>
</feature>
<organism evidence="3 4">
    <name type="scientific">Agrococcus jejuensis</name>
    <dbReference type="NCBI Taxonomy" id="399736"/>
    <lineage>
        <taxon>Bacteria</taxon>
        <taxon>Bacillati</taxon>
        <taxon>Actinomycetota</taxon>
        <taxon>Actinomycetes</taxon>
        <taxon>Micrococcales</taxon>
        <taxon>Microbacteriaceae</taxon>
        <taxon>Agrococcus</taxon>
    </lineage>
</organism>
<dbReference type="AlphaFoldDB" id="A0A1G8G5M6"/>
<gene>
    <name evidence="3" type="ORF">SAMN04489720_2765</name>
</gene>
<evidence type="ECO:0000313" key="4">
    <source>
        <dbReference type="Proteomes" id="UP000198822"/>
    </source>
</evidence>